<sequence>MYSYRFVTLAAWLGAFAHAPRLSCPANASLDELRVLTLSVRRSADAHARDSGEEPHGGLTVSAGVDELQAQDSLAALMARADAALYLARSRGRDRVVAI</sequence>
<feature type="signal peptide" evidence="2">
    <location>
        <begin position="1"/>
        <end position="19"/>
    </location>
</feature>
<dbReference type="PANTHER" id="PTHR45138:SF9">
    <property type="entry name" value="DIGUANYLATE CYCLASE DGCM-RELATED"/>
    <property type="match status" value="1"/>
</dbReference>
<dbReference type="InterPro" id="IPR050469">
    <property type="entry name" value="Diguanylate_Cyclase"/>
</dbReference>
<accession>A0ABU9SFT0</accession>
<comment type="caution">
    <text evidence="3">The sequence shown here is derived from an EMBL/GenBank/DDBJ whole genome shotgun (WGS) entry which is preliminary data.</text>
</comment>
<reference evidence="3 4" key="1">
    <citation type="submission" date="2024-01" db="EMBL/GenBank/DDBJ databases">
        <title>The diversity of rhizobia nodulating Mimosa spp. in eleven states of Brazil covering several biomes is determined by host plant, location, and edaphic factors.</title>
        <authorList>
            <person name="Rouws L."/>
            <person name="Barauna A."/>
            <person name="Beukes C."/>
            <person name="De Faria S.M."/>
            <person name="Gross E."/>
            <person name="Dos Reis Junior F.B."/>
            <person name="Simon M."/>
            <person name="Maluk M."/>
            <person name="Odee D.W."/>
            <person name="Kenicer G."/>
            <person name="Young J.P.W."/>
            <person name="Reis V.M."/>
            <person name="Zilli J."/>
            <person name="James E.K."/>
        </authorList>
    </citation>
    <scope>NUCLEOTIDE SEQUENCE [LARGE SCALE GENOMIC DNA]</scope>
    <source>
        <strain evidence="3 4">JPY164</strain>
    </source>
</reference>
<protein>
    <recommendedName>
        <fullName evidence="5">Diguanylate cyclase</fullName>
    </recommendedName>
</protein>
<name>A0ABU9SFT0_9BURK</name>
<dbReference type="Gene3D" id="3.30.70.270">
    <property type="match status" value="1"/>
</dbReference>
<gene>
    <name evidence="3" type="ORF">VSR33_22250</name>
</gene>
<proteinExistence type="predicted"/>
<keyword evidence="2" id="KW-0732">Signal</keyword>
<dbReference type="InterPro" id="IPR029787">
    <property type="entry name" value="Nucleotide_cyclase"/>
</dbReference>
<evidence type="ECO:0000256" key="2">
    <source>
        <dbReference type="SAM" id="SignalP"/>
    </source>
</evidence>
<keyword evidence="4" id="KW-1185">Reference proteome</keyword>
<dbReference type="SUPFAM" id="SSF55073">
    <property type="entry name" value="Nucleotide cyclase"/>
    <property type="match status" value="1"/>
</dbReference>
<dbReference type="EMBL" id="JAYMRW010000009">
    <property type="protein sequence ID" value="MEM5450203.1"/>
    <property type="molecule type" value="Genomic_DNA"/>
</dbReference>
<evidence type="ECO:0000313" key="3">
    <source>
        <dbReference type="EMBL" id="MEM5450203.1"/>
    </source>
</evidence>
<dbReference type="PANTHER" id="PTHR45138">
    <property type="entry name" value="REGULATORY COMPONENTS OF SENSORY TRANSDUCTION SYSTEM"/>
    <property type="match status" value="1"/>
</dbReference>
<comment type="catalytic activity">
    <reaction evidence="1">
        <text>2 GTP = 3',3'-c-di-GMP + 2 diphosphate</text>
        <dbReference type="Rhea" id="RHEA:24898"/>
        <dbReference type="ChEBI" id="CHEBI:33019"/>
        <dbReference type="ChEBI" id="CHEBI:37565"/>
        <dbReference type="ChEBI" id="CHEBI:58805"/>
        <dbReference type="EC" id="2.7.7.65"/>
    </reaction>
</comment>
<dbReference type="Proteomes" id="UP001390669">
    <property type="component" value="Unassembled WGS sequence"/>
</dbReference>
<evidence type="ECO:0000256" key="1">
    <source>
        <dbReference type="ARBA" id="ARBA00034247"/>
    </source>
</evidence>
<feature type="chain" id="PRO_5045098803" description="Diguanylate cyclase" evidence="2">
    <location>
        <begin position="20"/>
        <end position="99"/>
    </location>
</feature>
<evidence type="ECO:0008006" key="5">
    <source>
        <dbReference type="Google" id="ProtNLM"/>
    </source>
</evidence>
<organism evidence="3 4">
    <name type="scientific">Paraburkholderia guartelaensis</name>
    <dbReference type="NCBI Taxonomy" id="2546446"/>
    <lineage>
        <taxon>Bacteria</taxon>
        <taxon>Pseudomonadati</taxon>
        <taxon>Pseudomonadota</taxon>
        <taxon>Betaproteobacteria</taxon>
        <taxon>Burkholderiales</taxon>
        <taxon>Burkholderiaceae</taxon>
        <taxon>Paraburkholderia</taxon>
    </lineage>
</organism>
<evidence type="ECO:0000313" key="4">
    <source>
        <dbReference type="Proteomes" id="UP001390669"/>
    </source>
</evidence>
<dbReference type="InterPro" id="IPR043128">
    <property type="entry name" value="Rev_trsase/Diguanyl_cyclase"/>
</dbReference>
<dbReference type="RefSeq" id="WP_406953012.1">
    <property type="nucleotide sequence ID" value="NZ_JAYMRW010000009.1"/>
</dbReference>